<dbReference type="Pfam" id="PF00903">
    <property type="entry name" value="Glyoxalase"/>
    <property type="match status" value="1"/>
</dbReference>
<dbReference type="InterPro" id="IPR029068">
    <property type="entry name" value="Glyas_Bleomycin-R_OHBP_Dase"/>
</dbReference>
<dbReference type="InterPro" id="IPR004360">
    <property type="entry name" value="Glyas_Fos-R_dOase_dom"/>
</dbReference>
<name>A0A1E7KFN3_9ACTN</name>
<dbReference type="PANTHER" id="PTHR36503">
    <property type="entry name" value="BLR2520 PROTEIN"/>
    <property type="match status" value="1"/>
</dbReference>
<dbReference type="OrthoDB" id="9798430at2"/>
<gene>
    <name evidence="2" type="ORF">AN216_14375</name>
</gene>
<dbReference type="SUPFAM" id="SSF54593">
    <property type="entry name" value="Glyoxalase/Bleomycin resistance protein/Dihydroxybiphenyl dioxygenase"/>
    <property type="match status" value="1"/>
</dbReference>
<feature type="domain" description="VOC" evidence="1">
    <location>
        <begin position="1"/>
        <end position="119"/>
    </location>
</feature>
<keyword evidence="3" id="KW-1185">Reference proteome</keyword>
<evidence type="ECO:0000259" key="1">
    <source>
        <dbReference type="PROSITE" id="PS51819"/>
    </source>
</evidence>
<dbReference type="RefSeq" id="WP_070197049.1">
    <property type="nucleotide sequence ID" value="NZ_LJGU01000127.1"/>
</dbReference>
<dbReference type="PATRIC" id="fig|1075402.3.peg.1775"/>
<accession>A0A1E7KFN3</accession>
<proteinExistence type="predicted"/>
<protein>
    <submittedName>
        <fullName evidence="2">Glyoxalase</fullName>
    </submittedName>
</protein>
<dbReference type="AlphaFoldDB" id="A0A1E7KFN3"/>
<dbReference type="Proteomes" id="UP000176101">
    <property type="component" value="Unassembled WGS sequence"/>
</dbReference>
<dbReference type="STRING" id="1075402.AN216_14375"/>
<sequence>MITADMPATLAFYRHLGLDIPPEADTEPHVEALGPGGVRLAWDTEEVARSVHPDWETPVGPGRTALAFRCDGPLEVDHVYRELTAAGYAGANQPWDAFWGQRYAQVLDPDGNTVDLFAPLG</sequence>
<evidence type="ECO:0000313" key="2">
    <source>
        <dbReference type="EMBL" id="OEV02673.1"/>
    </source>
</evidence>
<organism evidence="2 3">
    <name type="scientific">Streptomyces oceani</name>
    <dbReference type="NCBI Taxonomy" id="1075402"/>
    <lineage>
        <taxon>Bacteria</taxon>
        <taxon>Bacillati</taxon>
        <taxon>Actinomycetota</taxon>
        <taxon>Actinomycetes</taxon>
        <taxon>Kitasatosporales</taxon>
        <taxon>Streptomycetaceae</taxon>
        <taxon>Streptomyces</taxon>
    </lineage>
</organism>
<dbReference type="PROSITE" id="PS51819">
    <property type="entry name" value="VOC"/>
    <property type="match status" value="1"/>
</dbReference>
<evidence type="ECO:0000313" key="3">
    <source>
        <dbReference type="Proteomes" id="UP000176101"/>
    </source>
</evidence>
<dbReference type="EMBL" id="LJGU01000127">
    <property type="protein sequence ID" value="OEV02673.1"/>
    <property type="molecule type" value="Genomic_DNA"/>
</dbReference>
<comment type="caution">
    <text evidence="2">The sequence shown here is derived from an EMBL/GenBank/DDBJ whole genome shotgun (WGS) entry which is preliminary data.</text>
</comment>
<dbReference type="InterPro" id="IPR037523">
    <property type="entry name" value="VOC_core"/>
</dbReference>
<dbReference type="PANTHER" id="PTHR36503:SF3">
    <property type="entry name" value="BLR0126 PROTEIN"/>
    <property type="match status" value="1"/>
</dbReference>
<reference evidence="2 3" key="1">
    <citation type="journal article" date="2016" name="Front. Microbiol.">
        <title>Comparative Genomics Analysis of Streptomyces Species Reveals Their Adaptation to the Marine Environment and Their Diversity at the Genomic Level.</title>
        <authorList>
            <person name="Tian X."/>
            <person name="Zhang Z."/>
            <person name="Yang T."/>
            <person name="Chen M."/>
            <person name="Li J."/>
            <person name="Chen F."/>
            <person name="Yang J."/>
            <person name="Li W."/>
            <person name="Zhang B."/>
            <person name="Zhang Z."/>
            <person name="Wu J."/>
            <person name="Zhang C."/>
            <person name="Long L."/>
            <person name="Xiao J."/>
        </authorList>
    </citation>
    <scope>NUCLEOTIDE SEQUENCE [LARGE SCALE GENOMIC DNA]</scope>
    <source>
        <strain evidence="2 3">SCSIO 02100</strain>
    </source>
</reference>
<dbReference type="Gene3D" id="3.10.180.10">
    <property type="entry name" value="2,3-Dihydroxybiphenyl 1,2-Dioxygenase, domain 1"/>
    <property type="match status" value="1"/>
</dbReference>